<sequence>MLNMLYGRIAESRFAQLADGVQRVLGREPRDFADYVRTTAATGVWHS</sequence>
<reference evidence="1 2" key="1">
    <citation type="submission" date="2013-12" db="EMBL/GenBank/DDBJ databases">
        <title>Annotated genome of Streptomyces scopuliridis.</title>
        <authorList>
            <person name="Olson J.B."/>
        </authorList>
    </citation>
    <scope>NUCLEOTIDE SEQUENCE [LARGE SCALE GENOMIC DNA]</scope>
    <source>
        <strain evidence="1 2">RB72</strain>
    </source>
</reference>
<organism evidence="1 2">
    <name type="scientific">Streptomyces scopuliridis RB72</name>
    <dbReference type="NCBI Taxonomy" id="1440053"/>
    <lineage>
        <taxon>Bacteria</taxon>
        <taxon>Bacillati</taxon>
        <taxon>Actinomycetota</taxon>
        <taxon>Actinomycetes</taxon>
        <taxon>Kitasatosporales</taxon>
        <taxon>Streptomycetaceae</taxon>
        <taxon>Streptomyces</taxon>
    </lineage>
</organism>
<evidence type="ECO:0000313" key="1">
    <source>
        <dbReference type="EMBL" id="PVE11667.1"/>
    </source>
</evidence>
<evidence type="ECO:0008006" key="3">
    <source>
        <dbReference type="Google" id="ProtNLM"/>
    </source>
</evidence>
<protein>
    <recommendedName>
        <fullName evidence="3">NmrA family transcriptional regulator</fullName>
    </recommendedName>
</protein>
<accession>A0A2T7T951</accession>
<keyword evidence="2" id="KW-1185">Reference proteome</keyword>
<dbReference type="EMBL" id="AZSP01000133">
    <property type="protein sequence ID" value="PVE11667.1"/>
    <property type="molecule type" value="Genomic_DNA"/>
</dbReference>
<name>A0A2T7T951_9ACTN</name>
<dbReference type="Proteomes" id="UP000245992">
    <property type="component" value="Unassembled WGS sequence"/>
</dbReference>
<gene>
    <name evidence="1" type="ORF">Y717_31360</name>
</gene>
<dbReference type="AlphaFoldDB" id="A0A2T7T951"/>
<comment type="caution">
    <text evidence="1">The sequence shown here is derived from an EMBL/GenBank/DDBJ whole genome shotgun (WGS) entry which is preliminary data.</text>
</comment>
<evidence type="ECO:0000313" key="2">
    <source>
        <dbReference type="Proteomes" id="UP000245992"/>
    </source>
</evidence>
<dbReference type="RefSeq" id="WP_206300634.1">
    <property type="nucleotide sequence ID" value="NZ_AZSP01000133.1"/>
</dbReference>
<proteinExistence type="predicted"/>